<evidence type="ECO:0000256" key="3">
    <source>
        <dbReference type="ARBA" id="ARBA00022833"/>
    </source>
</evidence>
<dbReference type="PANTHER" id="PTHR33337:SF40">
    <property type="entry name" value="CENP-V_GFA DOMAIN-CONTAINING PROTEIN-RELATED"/>
    <property type="match status" value="1"/>
</dbReference>
<dbReference type="SUPFAM" id="SSF51316">
    <property type="entry name" value="Mss4-like"/>
    <property type="match status" value="1"/>
</dbReference>
<name>A0A557QWK5_9RHOO</name>
<organism evidence="6 7">
    <name type="scientific">Denitromonas halophila</name>
    <dbReference type="NCBI Taxonomy" id="1629404"/>
    <lineage>
        <taxon>Bacteria</taxon>
        <taxon>Pseudomonadati</taxon>
        <taxon>Pseudomonadota</taxon>
        <taxon>Betaproteobacteria</taxon>
        <taxon>Rhodocyclales</taxon>
        <taxon>Zoogloeaceae</taxon>
        <taxon>Denitromonas</taxon>
    </lineage>
</organism>
<feature type="domain" description="CENP-V/GFA" evidence="5">
    <location>
        <begin position="7"/>
        <end position="120"/>
    </location>
</feature>
<evidence type="ECO:0000259" key="5">
    <source>
        <dbReference type="PROSITE" id="PS51891"/>
    </source>
</evidence>
<keyword evidence="3" id="KW-0862">Zinc</keyword>
<comment type="caution">
    <text evidence="6">The sequence shown here is derived from an EMBL/GenBank/DDBJ whole genome shotgun (WGS) entry which is preliminary data.</text>
</comment>
<evidence type="ECO:0000256" key="1">
    <source>
        <dbReference type="ARBA" id="ARBA00005495"/>
    </source>
</evidence>
<comment type="similarity">
    <text evidence="1">Belongs to the Gfa family.</text>
</comment>
<dbReference type="OrthoDB" id="327703at2"/>
<dbReference type="EMBL" id="VMNK01000007">
    <property type="protein sequence ID" value="TVO57288.1"/>
    <property type="molecule type" value="Genomic_DNA"/>
</dbReference>
<keyword evidence="2" id="KW-0479">Metal-binding</keyword>
<gene>
    <name evidence="6" type="ORF">FHP91_10380</name>
</gene>
<dbReference type="GO" id="GO:0046872">
    <property type="term" value="F:metal ion binding"/>
    <property type="evidence" value="ECO:0007669"/>
    <property type="project" value="UniProtKB-KW"/>
</dbReference>
<dbReference type="PANTHER" id="PTHR33337">
    <property type="entry name" value="GFA DOMAIN-CONTAINING PROTEIN"/>
    <property type="match status" value="1"/>
</dbReference>
<sequence>MSEPNPAQGRCLCGAVTLSVARPASSVGACHCSMCRKWGGGPLLAVECGTEVRIAGEQNVSVFDSSPWAQRGFCKHCGTHLFYRLKEAQQYHLPVGLFDEAPEFSFDQQIFIDEKPAYYRFANDTRNMTGAEVFALYAPPPD</sequence>
<evidence type="ECO:0000256" key="4">
    <source>
        <dbReference type="ARBA" id="ARBA00023239"/>
    </source>
</evidence>
<protein>
    <submittedName>
        <fullName evidence="6">GFA family protein</fullName>
    </submittedName>
</protein>
<dbReference type="Gene3D" id="3.90.1590.10">
    <property type="entry name" value="glutathione-dependent formaldehyde- activating enzyme (gfa)"/>
    <property type="match status" value="1"/>
</dbReference>
<dbReference type="Proteomes" id="UP000319502">
    <property type="component" value="Unassembled WGS sequence"/>
</dbReference>
<evidence type="ECO:0000313" key="6">
    <source>
        <dbReference type="EMBL" id="TVO57288.1"/>
    </source>
</evidence>
<dbReference type="GO" id="GO:0016846">
    <property type="term" value="F:carbon-sulfur lyase activity"/>
    <property type="evidence" value="ECO:0007669"/>
    <property type="project" value="InterPro"/>
</dbReference>
<evidence type="ECO:0000313" key="7">
    <source>
        <dbReference type="Proteomes" id="UP000319502"/>
    </source>
</evidence>
<keyword evidence="4" id="KW-0456">Lyase</keyword>
<dbReference type="RefSeq" id="WP_144309526.1">
    <property type="nucleotide sequence ID" value="NZ_VMNK01000007.1"/>
</dbReference>
<evidence type="ECO:0000256" key="2">
    <source>
        <dbReference type="ARBA" id="ARBA00022723"/>
    </source>
</evidence>
<dbReference type="AlphaFoldDB" id="A0A557QWK5"/>
<proteinExistence type="inferred from homology"/>
<dbReference type="InterPro" id="IPR006913">
    <property type="entry name" value="CENP-V/GFA"/>
</dbReference>
<keyword evidence="7" id="KW-1185">Reference proteome</keyword>
<dbReference type="InterPro" id="IPR011057">
    <property type="entry name" value="Mss4-like_sf"/>
</dbReference>
<dbReference type="PROSITE" id="PS51891">
    <property type="entry name" value="CENP_V_GFA"/>
    <property type="match status" value="1"/>
</dbReference>
<dbReference type="Pfam" id="PF04828">
    <property type="entry name" value="GFA"/>
    <property type="match status" value="1"/>
</dbReference>
<accession>A0A557QWK5</accession>
<reference evidence="6 7" key="1">
    <citation type="submission" date="2019-07" db="EMBL/GenBank/DDBJ databases">
        <title>The pathways for chlorine oxyanion respiration interact through the shared metabolite chlorate.</title>
        <authorList>
            <person name="Barnum T.P."/>
            <person name="Cheng Y."/>
            <person name="Hill K.A."/>
            <person name="Lucas L.N."/>
            <person name="Carlson H.K."/>
            <person name="Coates J.D."/>
        </authorList>
    </citation>
    <scope>NUCLEOTIDE SEQUENCE [LARGE SCALE GENOMIC DNA]</scope>
    <source>
        <strain evidence="6 7">SFB-3</strain>
    </source>
</reference>